<dbReference type="PANTHER" id="PTHR23409:SF18">
    <property type="entry name" value="RIBONUCLEOSIDE-DIPHOSPHATE REDUCTASE SUBUNIT M2"/>
    <property type="match status" value="1"/>
</dbReference>
<dbReference type="SUPFAM" id="SSF47240">
    <property type="entry name" value="Ferritin-like"/>
    <property type="match status" value="1"/>
</dbReference>
<dbReference type="InterPro" id="IPR009078">
    <property type="entry name" value="Ferritin-like_SF"/>
</dbReference>
<proteinExistence type="inferred from homology"/>
<reference evidence="4" key="2">
    <citation type="submission" date="2023-01" db="EMBL/GenBank/DDBJ databases">
        <title>Draft genome sequence of Methylophaga thalassica strain NBRC 102424.</title>
        <authorList>
            <person name="Sun Q."/>
            <person name="Mori K."/>
        </authorList>
    </citation>
    <scope>NUCLEOTIDE SEQUENCE</scope>
    <source>
        <strain evidence="4">NBRC 102424</strain>
    </source>
</reference>
<dbReference type="EMBL" id="BSND01000004">
    <property type="protein sequence ID" value="GLP99127.1"/>
    <property type="molecule type" value="Genomic_DNA"/>
</dbReference>
<keyword evidence="2" id="KW-0479">Metal-binding</keyword>
<comment type="catalytic activity">
    <reaction evidence="2">
        <text>a 2'-deoxyribonucleoside 5'-diphosphate + [thioredoxin]-disulfide + H2O = a ribonucleoside 5'-diphosphate + [thioredoxin]-dithiol</text>
        <dbReference type="Rhea" id="RHEA:23252"/>
        <dbReference type="Rhea" id="RHEA-COMP:10698"/>
        <dbReference type="Rhea" id="RHEA-COMP:10700"/>
        <dbReference type="ChEBI" id="CHEBI:15377"/>
        <dbReference type="ChEBI" id="CHEBI:29950"/>
        <dbReference type="ChEBI" id="CHEBI:50058"/>
        <dbReference type="ChEBI" id="CHEBI:57930"/>
        <dbReference type="ChEBI" id="CHEBI:73316"/>
        <dbReference type="EC" id="1.17.4.1"/>
    </reaction>
</comment>
<evidence type="ECO:0000313" key="4">
    <source>
        <dbReference type="EMBL" id="GLP99127.1"/>
    </source>
</evidence>
<dbReference type="Gene3D" id="1.10.620.20">
    <property type="entry name" value="Ribonucleotide Reductase, subunit A"/>
    <property type="match status" value="1"/>
</dbReference>
<evidence type="ECO:0000256" key="2">
    <source>
        <dbReference type="PIRNR" id="PIRNR000355"/>
    </source>
</evidence>
<dbReference type="PANTHER" id="PTHR23409">
    <property type="entry name" value="RIBONUCLEOSIDE-DIPHOSPHATE REDUCTASE SMALL CHAIN"/>
    <property type="match status" value="1"/>
</dbReference>
<organism evidence="4 5">
    <name type="scientific">Methylophaga thalassica</name>
    <dbReference type="NCBI Taxonomy" id="40223"/>
    <lineage>
        <taxon>Bacteria</taxon>
        <taxon>Pseudomonadati</taxon>
        <taxon>Pseudomonadota</taxon>
        <taxon>Gammaproteobacteria</taxon>
        <taxon>Thiotrichales</taxon>
        <taxon>Piscirickettsiaceae</taxon>
        <taxon>Methylophaga</taxon>
    </lineage>
</organism>
<keyword evidence="5" id="KW-1185">Reference proteome</keyword>
<keyword evidence="2" id="KW-0408">Iron</keyword>
<comment type="cofactor">
    <cofactor evidence="2">
        <name>Fe cation</name>
        <dbReference type="ChEBI" id="CHEBI:24875"/>
    </cofactor>
    <text evidence="2">Binds 2 iron ions per subunit.</text>
</comment>
<evidence type="ECO:0000313" key="5">
    <source>
        <dbReference type="Proteomes" id="UP001161423"/>
    </source>
</evidence>
<dbReference type="NCBIfam" id="NF005550">
    <property type="entry name" value="PRK07209.1"/>
    <property type="match status" value="1"/>
</dbReference>
<dbReference type="RefSeq" id="WP_007145184.1">
    <property type="nucleotide sequence ID" value="NZ_BSND01000004.1"/>
</dbReference>
<gene>
    <name evidence="4" type="primary">nrdB</name>
    <name evidence="4" type="ORF">GCM10007891_09810</name>
</gene>
<name>A0ABQ5TUC5_9GAMM</name>
<dbReference type="CDD" id="cd01049">
    <property type="entry name" value="RNRR2"/>
    <property type="match status" value="1"/>
</dbReference>
<dbReference type="PIRSF" id="PIRSF000355">
    <property type="entry name" value="NrdB"/>
    <property type="match status" value="1"/>
</dbReference>
<feature type="compositionally biased region" description="Basic and acidic residues" evidence="3">
    <location>
        <begin position="17"/>
        <end position="26"/>
    </location>
</feature>
<reference evidence="4" key="1">
    <citation type="journal article" date="2014" name="Int. J. Syst. Evol. Microbiol.">
        <title>Complete genome of a new Firmicutes species belonging to the dominant human colonic microbiota ('Ruminococcus bicirculans') reveals two chromosomes and a selective capacity to utilize plant glucans.</title>
        <authorList>
            <consortium name="NISC Comparative Sequencing Program"/>
            <person name="Wegmann U."/>
            <person name="Louis P."/>
            <person name="Goesmann A."/>
            <person name="Henrissat B."/>
            <person name="Duncan S.H."/>
            <person name="Flint H.J."/>
        </authorList>
    </citation>
    <scope>NUCLEOTIDE SEQUENCE</scope>
    <source>
        <strain evidence="4">NBRC 102424</strain>
    </source>
</reference>
<dbReference type="EC" id="1.17.4.1" evidence="2"/>
<dbReference type="InterPro" id="IPR012348">
    <property type="entry name" value="RNR-like"/>
</dbReference>
<dbReference type="Pfam" id="PF00268">
    <property type="entry name" value="Ribonuc_red_sm"/>
    <property type="match status" value="1"/>
</dbReference>
<keyword evidence="2" id="KW-0560">Oxidoreductase</keyword>
<sequence length="388" mass="44808">MLNWDDPFSAPIAGTAEAKKQSEEKAAAQPAAPAANDLSEAPASAEIKKMPLMNAKPVNADDKRVINGEADINQLAPFKYPWAWNYFLNANKNHWTPLDINMAQDVHDYRHKLTLEERHVYENVLSYLTTSDILAMRNIGLAVMEKMTAPELQIYQARQVYEEALHTWTYQHCIETIGLDQSEIYNRYRVVPEIYQKIKLANDRLNTVMRSDIDLHDRDELENFVMSYAFFAGIFEGSWFYNGFSPIFALQRRGLMKGTAEQLQYIMRDEVMHASFGIRVCKQIMKEENVTLDPKKVQQMFEEADAAEETYAGYILRDPILGYSKEVHHGQFRYTANRRAKQLGFEEPFPGAEATLPWLDEQANMRKEKNFFETKVTEYQTGGGLKWD</sequence>
<dbReference type="InterPro" id="IPR000358">
    <property type="entry name" value="RNR_small_fam"/>
</dbReference>
<comment type="similarity">
    <text evidence="1 2">Belongs to the ribonucleoside diphosphate reductase small chain family.</text>
</comment>
<dbReference type="Proteomes" id="UP001161423">
    <property type="component" value="Unassembled WGS sequence"/>
</dbReference>
<feature type="region of interest" description="Disordered" evidence="3">
    <location>
        <begin position="1"/>
        <end position="40"/>
    </location>
</feature>
<protein>
    <recommendedName>
        <fullName evidence="2">Ribonucleoside-diphosphate reductase subunit beta</fullName>
        <ecNumber evidence="2">1.17.4.1</ecNumber>
    </recommendedName>
</protein>
<evidence type="ECO:0000256" key="3">
    <source>
        <dbReference type="SAM" id="MobiDB-lite"/>
    </source>
</evidence>
<accession>A0ABQ5TUC5</accession>
<comment type="function">
    <text evidence="2">Provides the precursors necessary for DNA synthesis. Catalyzes the biosynthesis of deoxyribonucleotides from the corresponding ribonucleotides.</text>
</comment>
<evidence type="ECO:0000256" key="1">
    <source>
        <dbReference type="ARBA" id="ARBA00009303"/>
    </source>
</evidence>
<comment type="caution">
    <text evidence="4">The sequence shown here is derived from an EMBL/GenBank/DDBJ whole genome shotgun (WGS) entry which is preliminary data.</text>
</comment>
<keyword evidence="2" id="KW-0215">Deoxyribonucleotide synthesis</keyword>
<dbReference type="InterPro" id="IPR033909">
    <property type="entry name" value="RNR_small"/>
</dbReference>